<name>A0ABU2B8D0_9CORY</name>
<feature type="domain" description="DUF218" evidence="1">
    <location>
        <begin position="5"/>
        <end position="134"/>
    </location>
</feature>
<dbReference type="PANTHER" id="PTHR30336:SF4">
    <property type="entry name" value="ENVELOPE BIOGENESIS FACTOR ELYC"/>
    <property type="match status" value="1"/>
</dbReference>
<evidence type="ECO:0000313" key="3">
    <source>
        <dbReference type="Proteomes" id="UP001183619"/>
    </source>
</evidence>
<gene>
    <name evidence="2" type="ORF">J2S37_001411</name>
</gene>
<evidence type="ECO:0000259" key="1">
    <source>
        <dbReference type="Pfam" id="PF02698"/>
    </source>
</evidence>
<dbReference type="CDD" id="cd06259">
    <property type="entry name" value="YdcF-like"/>
    <property type="match status" value="1"/>
</dbReference>
<dbReference type="EMBL" id="JAVDYF010000001">
    <property type="protein sequence ID" value="MDR7354873.1"/>
    <property type="molecule type" value="Genomic_DNA"/>
</dbReference>
<dbReference type="Pfam" id="PF02698">
    <property type="entry name" value="DUF218"/>
    <property type="match status" value="1"/>
</dbReference>
<protein>
    <submittedName>
        <fullName evidence="2">Uncharacterized SAM-binding protein YcdF (DUF218 family)</fullName>
    </submittedName>
</protein>
<accession>A0ABU2B8D0</accession>
<dbReference type="InterPro" id="IPR014729">
    <property type="entry name" value="Rossmann-like_a/b/a_fold"/>
</dbReference>
<organism evidence="2 3">
    <name type="scientific">Corynebacterium felinum</name>
    <dbReference type="NCBI Taxonomy" id="131318"/>
    <lineage>
        <taxon>Bacteria</taxon>
        <taxon>Bacillati</taxon>
        <taxon>Actinomycetota</taxon>
        <taxon>Actinomycetes</taxon>
        <taxon>Mycobacteriales</taxon>
        <taxon>Corynebacteriaceae</taxon>
        <taxon>Corynebacterium</taxon>
    </lineage>
</organism>
<dbReference type="PANTHER" id="PTHR30336">
    <property type="entry name" value="INNER MEMBRANE PROTEIN, PROBABLE PERMEASE"/>
    <property type="match status" value="1"/>
</dbReference>
<reference evidence="2 3" key="1">
    <citation type="submission" date="2023-07" db="EMBL/GenBank/DDBJ databases">
        <title>Sequencing the genomes of 1000 actinobacteria strains.</title>
        <authorList>
            <person name="Klenk H.-P."/>
        </authorList>
    </citation>
    <scope>NUCLEOTIDE SEQUENCE [LARGE SCALE GENOMIC DNA]</scope>
    <source>
        <strain evidence="2 3">DSM 44508</strain>
    </source>
</reference>
<sequence length="158" mass="17753">MRSHAIVVLGCQVYRGHPSRLLASRLDAAVKLAAADPAVIVVSGKNEAWPMFEYLVARGIDPVRIIVENEATSTNENLENAHRLLGDAVSMLVVTNDFHILRTKVWAWHLGLTIRTHSATSPPPHRQRAFVREVFALPHSTLRVLWRKWVACRGQKHS</sequence>
<dbReference type="Gene3D" id="3.40.50.620">
    <property type="entry name" value="HUPs"/>
    <property type="match status" value="1"/>
</dbReference>
<keyword evidence="3" id="KW-1185">Reference proteome</keyword>
<dbReference type="Proteomes" id="UP001183619">
    <property type="component" value="Unassembled WGS sequence"/>
</dbReference>
<proteinExistence type="predicted"/>
<dbReference type="InterPro" id="IPR051599">
    <property type="entry name" value="Cell_Envelope_Assoc"/>
</dbReference>
<dbReference type="RefSeq" id="WP_277103909.1">
    <property type="nucleotide sequence ID" value="NZ_BAAAJS010000027.1"/>
</dbReference>
<comment type="caution">
    <text evidence="2">The sequence shown here is derived from an EMBL/GenBank/DDBJ whole genome shotgun (WGS) entry which is preliminary data.</text>
</comment>
<evidence type="ECO:0000313" key="2">
    <source>
        <dbReference type="EMBL" id="MDR7354873.1"/>
    </source>
</evidence>
<dbReference type="InterPro" id="IPR003848">
    <property type="entry name" value="DUF218"/>
</dbReference>